<keyword evidence="4" id="KW-1015">Disulfide bond</keyword>
<keyword evidence="2" id="KW-0732">Signal</keyword>
<name>A0A1Y1WF53_9FUNG</name>
<sequence>MRSSAIILSLNQFCVKNGDGNYVFQGSCSRFYSCANGFGWLQDCPGDLLFDTELMECVWHEKVQCGDRPVEARGSSDN</sequence>
<dbReference type="PROSITE" id="PS50940">
    <property type="entry name" value="CHIT_BIND_II"/>
    <property type="match status" value="1"/>
</dbReference>
<evidence type="ECO:0000256" key="1">
    <source>
        <dbReference type="ARBA" id="ARBA00022669"/>
    </source>
</evidence>
<reference evidence="7 8" key="1">
    <citation type="submission" date="2016-07" db="EMBL/GenBank/DDBJ databases">
        <title>Pervasive Adenine N6-methylation of Active Genes in Fungi.</title>
        <authorList>
            <consortium name="DOE Joint Genome Institute"/>
            <person name="Mondo S.J."/>
            <person name="Dannebaum R.O."/>
            <person name="Kuo R.C."/>
            <person name="Labutti K."/>
            <person name="Haridas S."/>
            <person name="Kuo A."/>
            <person name="Salamov A."/>
            <person name="Ahrendt S.R."/>
            <person name="Lipzen A."/>
            <person name="Sullivan W."/>
            <person name="Andreopoulos W.B."/>
            <person name="Clum A."/>
            <person name="Lindquist E."/>
            <person name="Daum C."/>
            <person name="Ramamoorthy G.K."/>
            <person name="Gryganskyi A."/>
            <person name="Culley D."/>
            <person name="Magnuson J.K."/>
            <person name="James T.Y."/>
            <person name="O'Malley M.A."/>
            <person name="Stajich J.E."/>
            <person name="Spatafora J.W."/>
            <person name="Visel A."/>
            <person name="Grigoriev I.V."/>
        </authorList>
    </citation>
    <scope>NUCLEOTIDE SEQUENCE [LARGE SCALE GENOMIC DNA]</scope>
    <source>
        <strain evidence="7 8">ATCC 12442</strain>
    </source>
</reference>
<protein>
    <recommendedName>
        <fullName evidence="6">Chitin-binding type-2 domain-containing protein</fullName>
    </recommendedName>
</protein>
<dbReference type="GO" id="GO:0005576">
    <property type="term" value="C:extracellular region"/>
    <property type="evidence" value="ECO:0007669"/>
    <property type="project" value="InterPro"/>
</dbReference>
<feature type="domain" description="Chitin-binding type-2" evidence="6">
    <location>
        <begin position="11"/>
        <end position="67"/>
    </location>
</feature>
<dbReference type="SMART" id="SM00494">
    <property type="entry name" value="ChtBD2"/>
    <property type="match status" value="1"/>
</dbReference>
<dbReference type="AlphaFoldDB" id="A0A1Y1WF53"/>
<dbReference type="PANTHER" id="PTHR23301">
    <property type="entry name" value="CHITIN BINDING PERITROPHIN-A"/>
    <property type="match status" value="1"/>
</dbReference>
<dbReference type="PANTHER" id="PTHR23301:SF0">
    <property type="entry name" value="CHITIN-BINDING TYPE-2 DOMAIN-CONTAINING PROTEIN-RELATED"/>
    <property type="match status" value="1"/>
</dbReference>
<keyword evidence="1" id="KW-0147">Chitin-binding</keyword>
<dbReference type="InterPro" id="IPR002557">
    <property type="entry name" value="Chitin-bd_dom"/>
</dbReference>
<dbReference type="InterPro" id="IPR036508">
    <property type="entry name" value="Chitin-bd_dom_sf"/>
</dbReference>
<dbReference type="Pfam" id="PF01607">
    <property type="entry name" value="CBM_14"/>
    <property type="match status" value="1"/>
</dbReference>
<accession>A0A1Y1WF53</accession>
<dbReference type="EMBL" id="MCFD01000003">
    <property type="protein sequence ID" value="ORX71876.1"/>
    <property type="molecule type" value="Genomic_DNA"/>
</dbReference>
<keyword evidence="3" id="KW-0677">Repeat</keyword>
<evidence type="ECO:0000256" key="2">
    <source>
        <dbReference type="ARBA" id="ARBA00022729"/>
    </source>
</evidence>
<dbReference type="InterPro" id="IPR051940">
    <property type="entry name" value="Chitin_bind-dev_reg"/>
</dbReference>
<gene>
    <name evidence="7" type="ORF">DL89DRAFT_265586</name>
</gene>
<keyword evidence="5" id="KW-0325">Glycoprotein</keyword>
<proteinExistence type="predicted"/>
<organism evidence="7 8">
    <name type="scientific">Linderina pennispora</name>
    <dbReference type="NCBI Taxonomy" id="61395"/>
    <lineage>
        <taxon>Eukaryota</taxon>
        <taxon>Fungi</taxon>
        <taxon>Fungi incertae sedis</taxon>
        <taxon>Zoopagomycota</taxon>
        <taxon>Kickxellomycotina</taxon>
        <taxon>Kickxellomycetes</taxon>
        <taxon>Kickxellales</taxon>
        <taxon>Kickxellaceae</taxon>
        <taxon>Linderina</taxon>
    </lineage>
</organism>
<evidence type="ECO:0000256" key="3">
    <source>
        <dbReference type="ARBA" id="ARBA00022737"/>
    </source>
</evidence>
<dbReference type="RefSeq" id="XP_040745300.1">
    <property type="nucleotide sequence ID" value="XM_040886732.1"/>
</dbReference>
<dbReference type="GeneID" id="63803380"/>
<keyword evidence="8" id="KW-1185">Reference proteome</keyword>
<evidence type="ECO:0000256" key="5">
    <source>
        <dbReference type="ARBA" id="ARBA00023180"/>
    </source>
</evidence>
<dbReference type="Gene3D" id="2.170.140.10">
    <property type="entry name" value="Chitin binding domain"/>
    <property type="match status" value="1"/>
</dbReference>
<dbReference type="GO" id="GO:0008061">
    <property type="term" value="F:chitin binding"/>
    <property type="evidence" value="ECO:0007669"/>
    <property type="project" value="UniProtKB-KW"/>
</dbReference>
<evidence type="ECO:0000313" key="7">
    <source>
        <dbReference type="EMBL" id="ORX71876.1"/>
    </source>
</evidence>
<comment type="caution">
    <text evidence="7">The sequence shown here is derived from an EMBL/GenBank/DDBJ whole genome shotgun (WGS) entry which is preliminary data.</text>
</comment>
<evidence type="ECO:0000256" key="4">
    <source>
        <dbReference type="ARBA" id="ARBA00023157"/>
    </source>
</evidence>
<evidence type="ECO:0000313" key="8">
    <source>
        <dbReference type="Proteomes" id="UP000193922"/>
    </source>
</evidence>
<dbReference type="Proteomes" id="UP000193922">
    <property type="component" value="Unassembled WGS sequence"/>
</dbReference>
<dbReference type="SUPFAM" id="SSF57625">
    <property type="entry name" value="Invertebrate chitin-binding proteins"/>
    <property type="match status" value="1"/>
</dbReference>
<evidence type="ECO:0000259" key="6">
    <source>
        <dbReference type="PROSITE" id="PS50940"/>
    </source>
</evidence>